<name>A0A4U3L9C6_9BACT</name>
<comment type="caution">
    <text evidence="2">The sequence shown here is derived from an EMBL/GenBank/DDBJ whole genome shotgun (WGS) entry which is preliminary data.</text>
</comment>
<dbReference type="Proteomes" id="UP000305848">
    <property type="component" value="Unassembled WGS sequence"/>
</dbReference>
<dbReference type="AlphaFoldDB" id="A0A4U3L9C6"/>
<protein>
    <submittedName>
        <fullName evidence="2">Uncharacterized protein</fullName>
    </submittedName>
</protein>
<feature type="signal peptide" evidence="1">
    <location>
        <begin position="1"/>
        <end position="19"/>
    </location>
</feature>
<proteinExistence type="predicted"/>
<evidence type="ECO:0000313" key="2">
    <source>
        <dbReference type="EMBL" id="TKK71995.1"/>
    </source>
</evidence>
<evidence type="ECO:0000256" key="1">
    <source>
        <dbReference type="SAM" id="SignalP"/>
    </source>
</evidence>
<gene>
    <name evidence="2" type="ORF">FC093_03005</name>
</gene>
<reference evidence="2 3" key="1">
    <citation type="submission" date="2019-05" db="EMBL/GenBank/DDBJ databases">
        <title>Panacibacter sp. strain 17mud1-8 Genome sequencing and assembly.</title>
        <authorList>
            <person name="Chhetri G."/>
        </authorList>
    </citation>
    <scope>NUCLEOTIDE SEQUENCE [LARGE SCALE GENOMIC DNA]</scope>
    <source>
        <strain evidence="2 3">17mud1-8</strain>
    </source>
</reference>
<feature type="chain" id="PRO_5020495008" evidence="1">
    <location>
        <begin position="20"/>
        <end position="106"/>
    </location>
</feature>
<keyword evidence="3" id="KW-1185">Reference proteome</keyword>
<evidence type="ECO:0000313" key="3">
    <source>
        <dbReference type="Proteomes" id="UP000305848"/>
    </source>
</evidence>
<keyword evidence="1" id="KW-0732">Signal</keyword>
<organism evidence="2 3">
    <name type="scientific">Ilyomonas limi</name>
    <dbReference type="NCBI Taxonomy" id="2575867"/>
    <lineage>
        <taxon>Bacteria</taxon>
        <taxon>Pseudomonadati</taxon>
        <taxon>Bacteroidota</taxon>
        <taxon>Chitinophagia</taxon>
        <taxon>Chitinophagales</taxon>
        <taxon>Chitinophagaceae</taxon>
        <taxon>Ilyomonas</taxon>
    </lineage>
</organism>
<sequence length="106" mass="11976">MFLCIIILFFVHLSCTVTAQTIADISKNKEATSHRDIITHFFNVQAGVRYVYQTTLNAQETAIAWSADGENGQMVSFINLSNPEKVIKVSVLRRMTILPLTKKYLP</sequence>
<dbReference type="EMBL" id="SZQL01000001">
    <property type="protein sequence ID" value="TKK71995.1"/>
    <property type="molecule type" value="Genomic_DNA"/>
</dbReference>
<accession>A0A4U3L9C6</accession>
<dbReference type="RefSeq" id="WP_137260235.1">
    <property type="nucleotide sequence ID" value="NZ_SZQL01000001.1"/>
</dbReference>